<dbReference type="STRING" id="1295533.A0A1E3I287"/>
<organism evidence="2 3">
    <name type="scientific">Cryptococcus amylolentus CBS 6039</name>
    <dbReference type="NCBI Taxonomy" id="1295533"/>
    <lineage>
        <taxon>Eukaryota</taxon>
        <taxon>Fungi</taxon>
        <taxon>Dikarya</taxon>
        <taxon>Basidiomycota</taxon>
        <taxon>Agaricomycotina</taxon>
        <taxon>Tremellomycetes</taxon>
        <taxon>Tremellales</taxon>
        <taxon>Cryptococcaceae</taxon>
        <taxon>Cryptococcus</taxon>
    </lineage>
</organism>
<gene>
    <name evidence="2" type="ORF">L202_00956</name>
</gene>
<evidence type="ECO:0000313" key="3">
    <source>
        <dbReference type="Proteomes" id="UP000094065"/>
    </source>
</evidence>
<dbReference type="GeneID" id="30152265"/>
<evidence type="ECO:0000313" key="2">
    <source>
        <dbReference type="EMBL" id="ODN82659.1"/>
    </source>
</evidence>
<dbReference type="EMBL" id="AWGJ01000002">
    <property type="protein sequence ID" value="ODN82659.1"/>
    <property type="molecule type" value="Genomic_DNA"/>
</dbReference>
<reference evidence="2 3" key="1">
    <citation type="submission" date="2016-06" db="EMBL/GenBank/DDBJ databases">
        <title>Evolution of pathogenesis and genome organization in the Tremellales.</title>
        <authorList>
            <person name="Cuomo C."/>
            <person name="Litvintseva A."/>
            <person name="Heitman J."/>
            <person name="Chen Y."/>
            <person name="Sun S."/>
            <person name="Springer D."/>
            <person name="Dromer F."/>
            <person name="Young S."/>
            <person name="Zeng Q."/>
            <person name="Chapman S."/>
            <person name="Gujja S."/>
            <person name="Saif S."/>
            <person name="Birren B."/>
        </authorList>
    </citation>
    <scope>NUCLEOTIDE SEQUENCE [LARGE SCALE GENOMIC DNA]</scope>
    <source>
        <strain evidence="2 3">CBS 6039</strain>
    </source>
</reference>
<dbReference type="RefSeq" id="XP_018996659.1">
    <property type="nucleotide sequence ID" value="XM_019134232.1"/>
</dbReference>
<evidence type="ECO:0000256" key="1">
    <source>
        <dbReference type="SAM" id="MobiDB-lite"/>
    </source>
</evidence>
<feature type="compositionally biased region" description="Polar residues" evidence="1">
    <location>
        <begin position="1"/>
        <end position="11"/>
    </location>
</feature>
<feature type="region of interest" description="Disordered" evidence="1">
    <location>
        <begin position="1"/>
        <end position="118"/>
    </location>
</feature>
<accession>A0A1E3I287</accession>
<keyword evidence="3" id="KW-1185">Reference proteome</keyword>
<proteinExistence type="predicted"/>
<feature type="compositionally biased region" description="Polar residues" evidence="1">
    <location>
        <begin position="18"/>
        <end position="29"/>
    </location>
</feature>
<sequence length="528" mass="57776">MADTGPSSQTGGLPAVPQSVNETPASTNEIFRLKYYGSDDSSDDTEDTQDATVPQPVNQTPASINSLSEIFGSINPPIATDDATSSLPPRSKAPARAGSTQRKGKAPAIPPPSQSSVDNAYPFGLGHPANGSLRGPLRLVPFDLAIPHHYPNGFTINPYSNVGQLFMGSLWTKCYPIIPDGPVFQNNHFLRYLRQFYVDPTVVYPTSWETNVDFSQTSFYIPLGKEFTDLEIVQSVREHAAEEQRLELSSQATSLISSLISRKLGGIKPDVCLTGYHIGHLAEGTYRREPAGGGDLRIADRPQKVLYALIGAKWLRWPEESTLDLQGKIDLHLKGLQFANMEAITQTIYYSLLGFDLSKCRSAIAWVNGDYTRILNLSGLVPGGKEAVLEGVTLGGGGGRRSLVESDPAVVAKLRYRKYHCLSPNQFVTLAAGDPMSGTQCKEPNSLIANYEDWSLDQEAKDRLDATVYLYLALATHHPEAIPDPPISNHSLTHVINANTSEKEAYQWLHVSKTNESTPPRERQWTGG</sequence>
<dbReference type="AlphaFoldDB" id="A0A1E3I287"/>
<protein>
    <submittedName>
        <fullName evidence="2">Uncharacterized protein</fullName>
    </submittedName>
</protein>
<feature type="compositionally biased region" description="Acidic residues" evidence="1">
    <location>
        <begin position="40"/>
        <end position="49"/>
    </location>
</feature>
<feature type="compositionally biased region" description="Polar residues" evidence="1">
    <location>
        <begin position="55"/>
        <end position="68"/>
    </location>
</feature>
<dbReference type="Proteomes" id="UP000094065">
    <property type="component" value="Unassembled WGS sequence"/>
</dbReference>
<dbReference type="OrthoDB" id="2577060at2759"/>
<name>A0A1E3I287_9TREE</name>
<comment type="caution">
    <text evidence="2">The sequence shown here is derived from an EMBL/GenBank/DDBJ whole genome shotgun (WGS) entry which is preliminary data.</text>
</comment>